<dbReference type="EMBL" id="PP179320">
    <property type="protein sequence ID" value="XAI70266.1"/>
    <property type="molecule type" value="Genomic_DNA"/>
</dbReference>
<name>A0AAU6W0N1_9VIRU</name>
<accession>A0AAU6W0N1</accession>
<reference evidence="1" key="1">
    <citation type="journal article" date="2024" name="J. Gen. Virol.">
        <title>Novel phages of Pseudomonas syringae unveil numerous potential auxiliary metabolic genes.</title>
        <authorList>
            <person name="Feltin C."/>
            <person name="Garneau J.R."/>
            <person name="Morris C.E."/>
            <person name="Berard A."/>
            <person name="Torres-Barcelo C."/>
        </authorList>
    </citation>
    <scope>NUCLEOTIDE SEQUENCE</scope>
</reference>
<protein>
    <submittedName>
        <fullName evidence="1">Uncharacterized protein</fullName>
    </submittedName>
</protein>
<sequence>MSISVETGRYEQEASFRGSLLTTSISPSFMEGRSYRAYKEFTANTVLRFVATKPFMLTLQSLWTDTGAAKLTVLTGGTAGGTFVALPTVFARNGTVTPVPAPDVVITQGGTVTGGAEREVLRVTAGGGLLTAAAGAGGQLGSARKLPAGTYFISITVSGTTSGIYSLEYDELSPAL</sequence>
<gene>
    <name evidence="1" type="ORF">Drael01_00036</name>
</gene>
<proteinExistence type="predicted"/>
<evidence type="ECO:0000313" key="1">
    <source>
        <dbReference type="EMBL" id="XAI70266.1"/>
    </source>
</evidence>
<organism evidence="1">
    <name type="scientific">Pseudomonas phage Drael01</name>
    <dbReference type="NCBI Taxonomy" id="3138533"/>
    <lineage>
        <taxon>Viruses</taxon>
    </lineage>
</organism>